<gene>
    <name evidence="3" type="ORF">RND61_12435</name>
</gene>
<dbReference type="RefSeq" id="WP_315877952.1">
    <property type="nucleotide sequence ID" value="NZ_JAWCTQ010000012.1"/>
</dbReference>
<reference evidence="3 4" key="1">
    <citation type="submission" date="2023-09" db="EMBL/GenBank/DDBJ databases">
        <title>Streptomyces sp. nov.: A antagonism against Alternaria gaisen Producing Streptochlin, Isolated from Tamarix root soil.</title>
        <authorList>
            <person name="Chen Y."/>
        </authorList>
    </citation>
    <scope>NUCLEOTIDE SEQUENCE [LARGE SCALE GENOMIC DNA]</scope>
    <source>
        <strain evidence="3 4">TRM76323</strain>
    </source>
</reference>
<evidence type="ECO:0000313" key="3">
    <source>
        <dbReference type="EMBL" id="MDT9682873.1"/>
    </source>
</evidence>
<sequence>MAPTAALLTMLVLLVGCSSSGPPPPESSSPAPSPGPSDLTQALSRYALSSCALLSDEERAAYGIELPGREIDLSEGPAESCYWLVSTGVQVSWIPYPRDAARKGKANEPGARRIEVAGYSAVQTADEESCYQNVTVGSDEDFIVAGSSGSFSTVVRRTASRAPEDVCGIATAFSKLIVSKLQRLDPST</sequence>
<dbReference type="EMBL" id="JAWCTQ010000012">
    <property type="protein sequence ID" value="MDT9682873.1"/>
    <property type="molecule type" value="Genomic_DNA"/>
</dbReference>
<dbReference type="Proteomes" id="UP001250181">
    <property type="component" value="Unassembled WGS sequence"/>
</dbReference>
<keyword evidence="4" id="KW-1185">Reference proteome</keyword>
<name>A0ABU3QK45_9ACTN</name>
<dbReference type="Pfam" id="PF12079">
    <property type="entry name" value="DUF3558"/>
    <property type="match status" value="1"/>
</dbReference>
<feature type="region of interest" description="Disordered" evidence="1">
    <location>
        <begin position="19"/>
        <end position="39"/>
    </location>
</feature>
<comment type="caution">
    <text evidence="3">The sequence shown here is derived from an EMBL/GenBank/DDBJ whole genome shotgun (WGS) entry which is preliminary data.</text>
</comment>
<organism evidence="3 4">
    <name type="scientific">Streptomyces tamarix</name>
    <dbReference type="NCBI Taxonomy" id="3078565"/>
    <lineage>
        <taxon>Bacteria</taxon>
        <taxon>Bacillati</taxon>
        <taxon>Actinomycetota</taxon>
        <taxon>Actinomycetes</taxon>
        <taxon>Kitasatosporales</taxon>
        <taxon>Streptomycetaceae</taxon>
        <taxon>Streptomyces</taxon>
    </lineage>
</organism>
<accession>A0ABU3QK45</accession>
<feature type="signal peptide" evidence="2">
    <location>
        <begin position="1"/>
        <end position="20"/>
    </location>
</feature>
<feature type="compositionally biased region" description="Pro residues" evidence="1">
    <location>
        <begin position="21"/>
        <end position="35"/>
    </location>
</feature>
<feature type="chain" id="PRO_5047533846" evidence="2">
    <location>
        <begin position="21"/>
        <end position="188"/>
    </location>
</feature>
<proteinExistence type="predicted"/>
<evidence type="ECO:0000313" key="4">
    <source>
        <dbReference type="Proteomes" id="UP001250181"/>
    </source>
</evidence>
<dbReference type="InterPro" id="IPR024520">
    <property type="entry name" value="DUF3558"/>
</dbReference>
<evidence type="ECO:0000256" key="2">
    <source>
        <dbReference type="SAM" id="SignalP"/>
    </source>
</evidence>
<protein>
    <submittedName>
        <fullName evidence="3">DUF3558 family protein</fullName>
    </submittedName>
</protein>
<evidence type="ECO:0000256" key="1">
    <source>
        <dbReference type="SAM" id="MobiDB-lite"/>
    </source>
</evidence>
<keyword evidence="2" id="KW-0732">Signal</keyword>